<dbReference type="PANTHER" id="PTHR33647">
    <property type="entry name" value="OS01G0793900 PROTEIN"/>
    <property type="match status" value="1"/>
</dbReference>
<keyword evidence="2" id="KW-1185">Reference proteome</keyword>
<accession>A0A7J0FX75</accession>
<sequence>MGNFLGCKSSMVWEGDDWESIETMELPKREEQSLVGENTEVKIKITKKQLEELLARVEAHDMSVNQVLSSLINSDDRLEIQHQRSWRPSLQSIPEVDNTG</sequence>
<evidence type="ECO:0000313" key="2">
    <source>
        <dbReference type="Proteomes" id="UP000585474"/>
    </source>
</evidence>
<organism evidence="1 2">
    <name type="scientific">Actinidia rufa</name>
    <dbReference type="NCBI Taxonomy" id="165716"/>
    <lineage>
        <taxon>Eukaryota</taxon>
        <taxon>Viridiplantae</taxon>
        <taxon>Streptophyta</taxon>
        <taxon>Embryophyta</taxon>
        <taxon>Tracheophyta</taxon>
        <taxon>Spermatophyta</taxon>
        <taxon>Magnoliopsida</taxon>
        <taxon>eudicotyledons</taxon>
        <taxon>Gunneridae</taxon>
        <taxon>Pentapetalae</taxon>
        <taxon>asterids</taxon>
        <taxon>Ericales</taxon>
        <taxon>Actinidiaceae</taxon>
        <taxon>Actinidia</taxon>
    </lineage>
</organism>
<dbReference type="AlphaFoldDB" id="A0A7J0FX75"/>
<evidence type="ECO:0000313" key="1">
    <source>
        <dbReference type="EMBL" id="GFZ03293.1"/>
    </source>
</evidence>
<dbReference type="PANTHER" id="PTHR33647:SF5">
    <property type="entry name" value="OS01G0793900 PROTEIN"/>
    <property type="match status" value="1"/>
</dbReference>
<protein>
    <submittedName>
        <fullName evidence="1">Uncharacterized protein</fullName>
    </submittedName>
</protein>
<reference evidence="1 2" key="1">
    <citation type="submission" date="2019-07" db="EMBL/GenBank/DDBJ databases">
        <title>De Novo Assembly of kiwifruit Actinidia rufa.</title>
        <authorList>
            <person name="Sugita-Konishi S."/>
            <person name="Sato K."/>
            <person name="Mori E."/>
            <person name="Abe Y."/>
            <person name="Kisaki G."/>
            <person name="Hamano K."/>
            <person name="Suezawa K."/>
            <person name="Otani M."/>
            <person name="Fukuda T."/>
            <person name="Manabe T."/>
            <person name="Gomi K."/>
            <person name="Tabuchi M."/>
            <person name="Akimitsu K."/>
            <person name="Kataoka I."/>
        </authorList>
    </citation>
    <scope>NUCLEOTIDE SEQUENCE [LARGE SCALE GENOMIC DNA]</scope>
    <source>
        <strain evidence="2">cv. Fuchu</strain>
    </source>
</reference>
<comment type="caution">
    <text evidence="1">The sequence shown here is derived from an EMBL/GenBank/DDBJ whole genome shotgun (WGS) entry which is preliminary data.</text>
</comment>
<name>A0A7J0FX75_9ERIC</name>
<dbReference type="EMBL" id="BJWL01000015">
    <property type="protein sequence ID" value="GFZ03293.1"/>
    <property type="molecule type" value="Genomic_DNA"/>
</dbReference>
<dbReference type="OrthoDB" id="610799at2759"/>
<gene>
    <name evidence="1" type="ORF">Acr_15g0019010</name>
</gene>
<dbReference type="Proteomes" id="UP000585474">
    <property type="component" value="Unassembled WGS sequence"/>
</dbReference>
<proteinExistence type="predicted"/>